<keyword evidence="7" id="KW-1208">Phospholipid metabolism</keyword>
<evidence type="ECO:0000313" key="11">
    <source>
        <dbReference type="Proteomes" id="UP001438707"/>
    </source>
</evidence>
<dbReference type="Gene3D" id="1.20.120.1760">
    <property type="match status" value="1"/>
</dbReference>
<evidence type="ECO:0000256" key="1">
    <source>
        <dbReference type="ARBA" id="ARBA00004141"/>
    </source>
</evidence>
<dbReference type="GO" id="GO:0016780">
    <property type="term" value="F:phosphotransferase activity, for other substituted phosphate groups"/>
    <property type="evidence" value="ECO:0007669"/>
    <property type="project" value="InterPro"/>
</dbReference>
<evidence type="ECO:0000313" key="10">
    <source>
        <dbReference type="EMBL" id="KAK9817549.1"/>
    </source>
</evidence>
<evidence type="ECO:0000256" key="3">
    <source>
        <dbReference type="ARBA" id="ARBA00022692"/>
    </source>
</evidence>
<accession>A0AAW1QAV0</accession>
<dbReference type="PANTHER" id="PTHR15362">
    <property type="entry name" value="PHOSPHATIDYLINOSITOL SYNTHASE"/>
    <property type="match status" value="1"/>
</dbReference>
<dbReference type="Proteomes" id="UP001438707">
    <property type="component" value="Unassembled WGS sequence"/>
</dbReference>
<comment type="caution">
    <text evidence="10">The sequence shown here is derived from an EMBL/GenBank/DDBJ whole genome shotgun (WGS) entry which is preliminary data.</text>
</comment>
<evidence type="ECO:0000256" key="8">
    <source>
        <dbReference type="RuleBase" id="RU003750"/>
    </source>
</evidence>
<gene>
    <name evidence="10" type="ORF">WJX74_004121</name>
</gene>
<keyword evidence="3 9" id="KW-0812">Transmembrane</keyword>
<keyword evidence="4 9" id="KW-1133">Transmembrane helix</keyword>
<evidence type="ECO:0000256" key="7">
    <source>
        <dbReference type="ARBA" id="ARBA00023264"/>
    </source>
</evidence>
<evidence type="ECO:0000256" key="5">
    <source>
        <dbReference type="ARBA" id="ARBA00023098"/>
    </source>
</evidence>
<dbReference type="InterPro" id="IPR043130">
    <property type="entry name" value="CDP-OH_PTrfase_TM_dom"/>
</dbReference>
<evidence type="ECO:0000256" key="2">
    <source>
        <dbReference type="ARBA" id="ARBA00022679"/>
    </source>
</evidence>
<keyword evidence="2 8" id="KW-0808">Transferase</keyword>
<keyword evidence="11" id="KW-1185">Reference proteome</keyword>
<dbReference type="AlphaFoldDB" id="A0AAW1QAV0"/>
<dbReference type="PANTHER" id="PTHR15362:SF13">
    <property type="entry name" value="SI:CH1073-145M9.1"/>
    <property type="match status" value="1"/>
</dbReference>
<protein>
    <recommendedName>
        <fullName evidence="12">CDP-diacylglycerol--inositol 3-phosphatidyltransferase</fullName>
    </recommendedName>
</protein>
<feature type="transmembrane region" description="Helical" evidence="9">
    <location>
        <begin position="164"/>
        <end position="186"/>
    </location>
</feature>
<sequence length="215" mass="23362">MAQGPVVLFAPNLVGYVRLCLLASSILTGTGSPAVTVFLLCFNLLLDGLDGFLARRLGQASSFGAFLDVLIDNATRGVFYVWAFDSPAGVLFVLLEMLSFLCTHKGGGAAWKTGYFSNSPWWVQKVMANGFRTPQGSLTVLGLMGCPVWLWTRRWYPASVFASPFFAVPAVIGRCMAGAVEIWVIARHIQGMLREDAQAHLHQAGRKLTSYLAAN</sequence>
<keyword evidence="5" id="KW-0443">Lipid metabolism</keyword>
<dbReference type="InterPro" id="IPR048254">
    <property type="entry name" value="CDP_ALCOHOL_P_TRANSF_CS"/>
</dbReference>
<comment type="subcellular location">
    <subcellularLocation>
        <location evidence="1">Membrane</location>
        <topology evidence="1">Multi-pass membrane protein</topology>
    </subcellularLocation>
</comment>
<organism evidence="10 11">
    <name type="scientific">Apatococcus lobatus</name>
    <dbReference type="NCBI Taxonomy" id="904363"/>
    <lineage>
        <taxon>Eukaryota</taxon>
        <taxon>Viridiplantae</taxon>
        <taxon>Chlorophyta</taxon>
        <taxon>core chlorophytes</taxon>
        <taxon>Trebouxiophyceae</taxon>
        <taxon>Chlorellales</taxon>
        <taxon>Chlorellaceae</taxon>
        <taxon>Apatococcus</taxon>
    </lineage>
</organism>
<feature type="transmembrane region" description="Helical" evidence="9">
    <location>
        <begin position="16"/>
        <end position="46"/>
    </location>
</feature>
<evidence type="ECO:0000256" key="4">
    <source>
        <dbReference type="ARBA" id="ARBA00022989"/>
    </source>
</evidence>
<dbReference type="Pfam" id="PF01066">
    <property type="entry name" value="CDP-OH_P_transf"/>
    <property type="match status" value="1"/>
</dbReference>
<dbReference type="PROSITE" id="PS00379">
    <property type="entry name" value="CDP_ALCOHOL_P_TRANSF"/>
    <property type="match status" value="1"/>
</dbReference>
<name>A0AAW1QAV0_9CHLO</name>
<evidence type="ECO:0008006" key="12">
    <source>
        <dbReference type="Google" id="ProtNLM"/>
    </source>
</evidence>
<evidence type="ECO:0000256" key="9">
    <source>
        <dbReference type="SAM" id="Phobius"/>
    </source>
</evidence>
<evidence type="ECO:0000256" key="6">
    <source>
        <dbReference type="ARBA" id="ARBA00023136"/>
    </source>
</evidence>
<keyword evidence="6 9" id="KW-0472">Membrane</keyword>
<comment type="similarity">
    <text evidence="8">Belongs to the CDP-alcohol phosphatidyltransferase class-I family.</text>
</comment>
<dbReference type="EMBL" id="JALJOS010000065">
    <property type="protein sequence ID" value="KAK9817549.1"/>
    <property type="molecule type" value="Genomic_DNA"/>
</dbReference>
<reference evidence="10 11" key="1">
    <citation type="journal article" date="2024" name="Nat. Commun.">
        <title>Phylogenomics reveals the evolutionary origins of lichenization in chlorophyte algae.</title>
        <authorList>
            <person name="Puginier C."/>
            <person name="Libourel C."/>
            <person name="Otte J."/>
            <person name="Skaloud P."/>
            <person name="Haon M."/>
            <person name="Grisel S."/>
            <person name="Petersen M."/>
            <person name="Berrin J.G."/>
            <person name="Delaux P.M."/>
            <person name="Dal Grande F."/>
            <person name="Keller J."/>
        </authorList>
    </citation>
    <scope>NUCLEOTIDE SEQUENCE [LARGE SCALE GENOMIC DNA]</scope>
    <source>
        <strain evidence="10 11">SAG 2145</strain>
    </source>
</reference>
<dbReference type="InterPro" id="IPR000462">
    <property type="entry name" value="CDP-OH_P_trans"/>
</dbReference>
<dbReference type="GO" id="GO:0016020">
    <property type="term" value="C:membrane"/>
    <property type="evidence" value="ECO:0007669"/>
    <property type="project" value="UniProtKB-SubCell"/>
</dbReference>
<dbReference type="GO" id="GO:0008654">
    <property type="term" value="P:phospholipid biosynthetic process"/>
    <property type="evidence" value="ECO:0007669"/>
    <property type="project" value="InterPro"/>
</dbReference>
<proteinExistence type="inferred from homology"/>